<sequence length="453" mass="51710">MVPPAASLVDLPNSVRLLLFEGIAKNVDKSLKALSLVSHSMRRTVAPILYKKIRLTEFTKERLVALAQSSELFRNAARFVYVHINDLHDVSSDKYSGLFAFIASLKFVSELQYTDSPHRPARSFLRTQQLLLAINQGCPQLSQLGISFSRSGLYSAEKQVERPCDAEEARQATVIDIKNIQELNVEWTLDDAPFVDTSEAQLNSLISCSSLRELEVKTHWGDGAQPDFQLLKNAGALEVLKIKSAGPSLDIYAVIADAAPGIRRLEVDLRYNSDWQLPVAILPFTSDPNYQLFGRFQNLRQLKLSLDLEEASGDPLDDDHDFAWYLRCLKRRRTATQDLARICPQLEECYWIVWPKDSEGNAMEHRFKIVAQSGSERNPENRDDARPIELEVWGDRLVQTYLDWWMEPHHSDEWGEDLPPDTILHPLDLDNGFLGYRLSIVDHHHTLKKKYML</sequence>
<organism evidence="1 2">
    <name type="scientific">Hohenbuehelia grisea</name>
    <dbReference type="NCBI Taxonomy" id="104357"/>
    <lineage>
        <taxon>Eukaryota</taxon>
        <taxon>Fungi</taxon>
        <taxon>Dikarya</taxon>
        <taxon>Basidiomycota</taxon>
        <taxon>Agaricomycotina</taxon>
        <taxon>Agaricomycetes</taxon>
        <taxon>Agaricomycetidae</taxon>
        <taxon>Agaricales</taxon>
        <taxon>Pleurotineae</taxon>
        <taxon>Pleurotaceae</taxon>
        <taxon>Hohenbuehelia</taxon>
    </lineage>
</organism>
<keyword evidence="2" id="KW-1185">Reference proteome</keyword>
<protein>
    <recommendedName>
        <fullName evidence="3">F-box domain-containing protein</fullName>
    </recommendedName>
</protein>
<accession>A0ABR3J948</accession>
<reference evidence="2" key="1">
    <citation type="submission" date="2024-06" db="EMBL/GenBank/DDBJ databases">
        <title>Multi-omics analyses provide insights into the biosynthesis of the anticancer antibiotic pleurotin in Hohenbuehelia grisea.</title>
        <authorList>
            <person name="Weaver J.A."/>
            <person name="Alberti F."/>
        </authorList>
    </citation>
    <scope>NUCLEOTIDE SEQUENCE [LARGE SCALE GENOMIC DNA]</scope>
    <source>
        <strain evidence="2">T-177</strain>
    </source>
</reference>
<name>A0ABR3J948_9AGAR</name>
<proteinExistence type="predicted"/>
<gene>
    <name evidence="1" type="ORF">HGRIS_008655</name>
</gene>
<evidence type="ECO:0008006" key="3">
    <source>
        <dbReference type="Google" id="ProtNLM"/>
    </source>
</evidence>
<comment type="caution">
    <text evidence="1">The sequence shown here is derived from an EMBL/GenBank/DDBJ whole genome shotgun (WGS) entry which is preliminary data.</text>
</comment>
<dbReference type="Proteomes" id="UP001556367">
    <property type="component" value="Unassembled WGS sequence"/>
</dbReference>
<evidence type="ECO:0000313" key="2">
    <source>
        <dbReference type="Proteomes" id="UP001556367"/>
    </source>
</evidence>
<dbReference type="EMBL" id="JASNQZ010000011">
    <property type="protein sequence ID" value="KAL0952005.1"/>
    <property type="molecule type" value="Genomic_DNA"/>
</dbReference>
<evidence type="ECO:0000313" key="1">
    <source>
        <dbReference type="EMBL" id="KAL0952005.1"/>
    </source>
</evidence>